<dbReference type="Gene3D" id="3.40.50.10810">
    <property type="entry name" value="Tandem AAA-ATPase domain"/>
    <property type="match status" value="1"/>
</dbReference>
<dbReference type="PROSITE" id="PS51413">
    <property type="entry name" value="DBINO"/>
    <property type="match status" value="1"/>
</dbReference>
<dbReference type="CDD" id="cd18793">
    <property type="entry name" value="SF2_C_SNF"/>
    <property type="match status" value="1"/>
</dbReference>
<protein>
    <recommendedName>
        <fullName evidence="3 14">Chromatin-remodeling ATPase INO80</fullName>
        <ecNumber evidence="14">3.6.4.-</ecNumber>
    </recommendedName>
</protein>
<evidence type="ECO:0000256" key="4">
    <source>
        <dbReference type="ARBA" id="ARBA00022741"/>
    </source>
</evidence>
<dbReference type="InterPro" id="IPR020838">
    <property type="entry name" value="DBINO"/>
</dbReference>
<keyword evidence="7" id="KW-0347">Helicase</keyword>
<dbReference type="EC" id="3.6.4.-" evidence="14"/>
<sequence length="841" mass="98145">MRKSEYEELKQLFNKHGQRIRRVDRSQSSISSQTRNTFSNNKILLSLEDYTDMFGTAEPETQGNKAMSSKALDDITAAGGYNQLQIIKVCSGSLKQFNQNYNTIIIQKRKLAAVCSRELKRSLSKTSKTNPMLKSKRINKELAQFDRKSKRTTETLLKLEERQAQAEKRRLEEIEEENRQKRKFTYLLNQTEAFAGYFLNRKTSNADLEGIKAAKRQMETTKEFDSAKKQKKENVTVEEDAEDAKAYVHVNVEQPKLLKATLKDYQLKGLNWLVNLYNQSINGILADDMGLGKTVQSIALLAYLYESKGIAGPFLVISPTTLLHNWADEFNNFLPDFKIVEYWGSIQERKDQRKKIKNCNVIITSYQLALADESYLKKIRFQYMILDEAQAIKNNTSLRWKSLLNFKTRNRLLLTGTPIQNTMTELWALLHFIMPTLFDSVTEFSEWFSKEIESKKIDEEQISRLHTILKPFMLRRHKNDVKDELGKKEIMIVYCDLSIRQQILYDEIINSRMDYENIMMHLKKVCNHPDLFEKLEPHSGLVFGLQNANGYVERRTVDKEILPNFLVIEETQQSKADEIRSYFRTKKDIQKEVEEKLFAKRLLDSMKSNKVMNEITTEIDQKRRFSEMLANRFVFRTEKCHLDFFSNTIDLDRKTNGLLSETHGTQINANDIIKTHPLNTFINDSGKLKVLNDLLAKLKKDGHRLLVYFQMTRMMDLFEEFLVEKQYSFLRLDGSSKISQRKTTVKEWQTNNSHFVFILSTRAGGVGLNLTAADTVIFYDSDWNPTVDQQAMDRVHRLGQTKDVTIYRLITRNTIEERIMEMADKKGEMQKLVIKEDVFRG</sequence>
<evidence type="ECO:0000256" key="15">
    <source>
        <dbReference type="SAM" id="Coils"/>
    </source>
</evidence>
<dbReference type="InterPro" id="IPR014001">
    <property type="entry name" value="Helicase_ATP-bd"/>
</dbReference>
<dbReference type="SMART" id="SM00490">
    <property type="entry name" value="HELICc"/>
    <property type="match status" value="1"/>
</dbReference>
<evidence type="ECO:0000256" key="12">
    <source>
        <dbReference type="ARBA" id="ARBA00023204"/>
    </source>
</evidence>
<dbReference type="InterPro" id="IPR049730">
    <property type="entry name" value="SNF2/RAD54-like_C"/>
</dbReference>
<keyword evidence="10 14" id="KW-0238">DNA-binding</keyword>
<keyword evidence="6 14" id="KW-0378">Hydrolase</keyword>
<feature type="domain" description="Helicase C-terminal" evidence="17">
    <location>
        <begin position="690"/>
        <end position="840"/>
    </location>
</feature>
<keyword evidence="20" id="KW-1185">Reference proteome</keyword>
<dbReference type="VEuPathDB" id="MicrosporidiaDB:ECANGB1_1505"/>
<evidence type="ECO:0000313" key="20">
    <source>
        <dbReference type="Proteomes" id="UP000192639"/>
    </source>
</evidence>
<organism evidence="19 20">
    <name type="scientific">Enterospora canceri</name>
    <dbReference type="NCBI Taxonomy" id="1081671"/>
    <lineage>
        <taxon>Eukaryota</taxon>
        <taxon>Fungi</taxon>
        <taxon>Fungi incertae sedis</taxon>
        <taxon>Microsporidia</taxon>
        <taxon>Enterocytozoonidae</taxon>
        <taxon>Enterospora</taxon>
    </lineage>
</organism>
<dbReference type="EMBL" id="LWDP01000045">
    <property type="protein sequence ID" value="ORD93820.1"/>
    <property type="molecule type" value="Genomic_DNA"/>
</dbReference>
<keyword evidence="4" id="KW-0547">Nucleotide-binding</keyword>
<evidence type="ECO:0000259" key="18">
    <source>
        <dbReference type="PROSITE" id="PS51413"/>
    </source>
</evidence>
<evidence type="ECO:0000256" key="2">
    <source>
        <dbReference type="ARBA" id="ARBA00009220"/>
    </source>
</evidence>
<keyword evidence="13" id="KW-0539">Nucleus</keyword>
<keyword evidence="15" id="KW-0175">Coiled coil</keyword>
<evidence type="ECO:0000256" key="6">
    <source>
        <dbReference type="ARBA" id="ARBA00022801"/>
    </source>
</evidence>
<dbReference type="Proteomes" id="UP000192639">
    <property type="component" value="Unassembled WGS sequence"/>
</dbReference>
<dbReference type="SMART" id="SM00487">
    <property type="entry name" value="DEXDc"/>
    <property type="match status" value="1"/>
</dbReference>
<dbReference type="Gene3D" id="3.40.50.300">
    <property type="entry name" value="P-loop containing nucleotide triphosphate hydrolases"/>
    <property type="match status" value="1"/>
</dbReference>
<evidence type="ECO:0000256" key="8">
    <source>
        <dbReference type="ARBA" id="ARBA00022840"/>
    </source>
</evidence>
<comment type="domain">
    <text evidence="14">The DBINO region is involved in binding to DNA.</text>
</comment>
<keyword evidence="12 14" id="KW-0234">DNA repair</keyword>
<accession>A0A1Y1S5W6</accession>
<comment type="function">
    <text evidence="14">ATPase component of the INO80 complex which remodels chromatin by shifting nucleosomes and is involved in DNA repair.</text>
</comment>
<evidence type="ECO:0000256" key="11">
    <source>
        <dbReference type="ARBA" id="ARBA00023159"/>
    </source>
</evidence>
<dbReference type="GO" id="GO:0003677">
    <property type="term" value="F:DNA binding"/>
    <property type="evidence" value="ECO:0007669"/>
    <property type="project" value="UniProtKB-UniRule"/>
</dbReference>
<dbReference type="GO" id="GO:0031011">
    <property type="term" value="C:Ino80 complex"/>
    <property type="evidence" value="ECO:0007669"/>
    <property type="project" value="UniProtKB-UniRule"/>
</dbReference>
<dbReference type="InterPro" id="IPR000330">
    <property type="entry name" value="SNF2_N"/>
</dbReference>
<proteinExistence type="inferred from homology"/>
<dbReference type="Pfam" id="PF00176">
    <property type="entry name" value="SNF2-rel_dom"/>
    <property type="match status" value="1"/>
</dbReference>
<dbReference type="FunFam" id="3.40.50.10810:FF:000005">
    <property type="entry name" value="Photoperiod-independent early flowering 1"/>
    <property type="match status" value="1"/>
</dbReference>
<evidence type="ECO:0000259" key="16">
    <source>
        <dbReference type="PROSITE" id="PS51192"/>
    </source>
</evidence>
<evidence type="ECO:0000313" key="19">
    <source>
        <dbReference type="EMBL" id="ORD93820.1"/>
    </source>
</evidence>
<evidence type="ECO:0000256" key="14">
    <source>
        <dbReference type="RuleBase" id="RU368001"/>
    </source>
</evidence>
<dbReference type="PANTHER" id="PTHR45685:SF2">
    <property type="entry name" value="CHROMATIN-REMODELING ATPASE INO80"/>
    <property type="match status" value="1"/>
</dbReference>
<dbReference type="AlphaFoldDB" id="A0A1Y1S5W6"/>
<dbReference type="PROSITE" id="PS51192">
    <property type="entry name" value="HELICASE_ATP_BIND_1"/>
    <property type="match status" value="1"/>
</dbReference>
<evidence type="ECO:0000256" key="10">
    <source>
        <dbReference type="ARBA" id="ARBA00023125"/>
    </source>
</evidence>
<dbReference type="SUPFAM" id="SSF52540">
    <property type="entry name" value="P-loop containing nucleoside triphosphate hydrolases"/>
    <property type="match status" value="2"/>
</dbReference>
<comment type="similarity">
    <text evidence="2">Belongs to the SNF2/RAD54 helicase family. SWR1 subfamily.</text>
</comment>
<comment type="subcellular location">
    <subcellularLocation>
        <location evidence="1 14">Nucleus</location>
    </subcellularLocation>
</comment>
<dbReference type="PANTHER" id="PTHR45685">
    <property type="entry name" value="HELICASE SRCAP-RELATED"/>
    <property type="match status" value="1"/>
</dbReference>
<dbReference type="OrthoDB" id="372624at2759"/>
<comment type="catalytic activity">
    <reaction evidence="14">
        <text>ATP + H2O = ADP + phosphate + H(+)</text>
        <dbReference type="Rhea" id="RHEA:13065"/>
        <dbReference type="ChEBI" id="CHEBI:15377"/>
        <dbReference type="ChEBI" id="CHEBI:15378"/>
        <dbReference type="ChEBI" id="CHEBI:30616"/>
        <dbReference type="ChEBI" id="CHEBI:43474"/>
        <dbReference type="ChEBI" id="CHEBI:456216"/>
    </reaction>
</comment>
<reference evidence="19 20" key="1">
    <citation type="journal article" date="2017" name="Environ. Microbiol.">
        <title>Decay of the glycolytic pathway and adaptation to intranuclear parasitism within Enterocytozoonidae microsporidia.</title>
        <authorList>
            <person name="Wiredu Boakye D."/>
            <person name="Jaroenlak P."/>
            <person name="Prachumwat A."/>
            <person name="Williams T.A."/>
            <person name="Bateman K.S."/>
            <person name="Itsathitphaisarn O."/>
            <person name="Sritunyalucksana K."/>
            <person name="Paszkiewicz K.H."/>
            <person name="Moore K.A."/>
            <person name="Stentiford G.D."/>
            <person name="Williams B.A."/>
        </authorList>
    </citation>
    <scope>NUCLEOTIDE SEQUENCE [LARGE SCALE GENOMIC DNA]</scope>
    <source>
        <strain evidence="19 20">GB1</strain>
    </source>
</reference>
<dbReference type="GO" id="GO:0006281">
    <property type="term" value="P:DNA repair"/>
    <property type="evidence" value="ECO:0007669"/>
    <property type="project" value="UniProtKB-UniRule"/>
</dbReference>
<dbReference type="InterPro" id="IPR050520">
    <property type="entry name" value="INO80/SWR1_helicase"/>
</dbReference>
<dbReference type="Pfam" id="PF13892">
    <property type="entry name" value="DBINO"/>
    <property type="match status" value="1"/>
</dbReference>
<feature type="domain" description="DBINO" evidence="18">
    <location>
        <begin position="81"/>
        <end position="204"/>
    </location>
</feature>
<keyword evidence="11" id="KW-0010">Activator</keyword>
<comment type="subunit">
    <text evidence="14">Component of the INO80 chromatin-remodeling complex.</text>
</comment>
<dbReference type="GO" id="GO:0016887">
    <property type="term" value="F:ATP hydrolysis activity"/>
    <property type="evidence" value="ECO:0007669"/>
    <property type="project" value="TreeGrafter"/>
</dbReference>
<feature type="domain" description="Helicase ATP-binding" evidence="16">
    <location>
        <begin position="274"/>
        <end position="436"/>
    </location>
</feature>
<name>A0A1Y1S5W6_9MICR</name>
<dbReference type="GO" id="GO:0006338">
    <property type="term" value="P:chromatin remodeling"/>
    <property type="evidence" value="ECO:0007669"/>
    <property type="project" value="UniProtKB-UniRule"/>
</dbReference>
<dbReference type="Pfam" id="PF00271">
    <property type="entry name" value="Helicase_C"/>
    <property type="match status" value="1"/>
</dbReference>
<dbReference type="GO" id="GO:0004386">
    <property type="term" value="F:helicase activity"/>
    <property type="evidence" value="ECO:0007669"/>
    <property type="project" value="UniProtKB-KW"/>
</dbReference>
<evidence type="ECO:0000256" key="3">
    <source>
        <dbReference type="ARBA" id="ARBA00019805"/>
    </source>
</evidence>
<keyword evidence="8 14" id="KW-0067">ATP-binding</keyword>
<dbReference type="InterPro" id="IPR038718">
    <property type="entry name" value="SNF2-like_sf"/>
</dbReference>
<evidence type="ECO:0000256" key="1">
    <source>
        <dbReference type="ARBA" id="ARBA00004123"/>
    </source>
</evidence>
<evidence type="ECO:0000256" key="9">
    <source>
        <dbReference type="ARBA" id="ARBA00022853"/>
    </source>
</evidence>
<evidence type="ECO:0000256" key="5">
    <source>
        <dbReference type="ARBA" id="ARBA00022763"/>
    </source>
</evidence>
<dbReference type="GO" id="GO:0042393">
    <property type="term" value="F:histone binding"/>
    <property type="evidence" value="ECO:0007669"/>
    <property type="project" value="TreeGrafter"/>
</dbReference>
<dbReference type="PROSITE" id="PS51194">
    <property type="entry name" value="HELICASE_CTER"/>
    <property type="match status" value="1"/>
</dbReference>
<keyword evidence="9" id="KW-0156">Chromatin regulator</keyword>
<dbReference type="InterPro" id="IPR001650">
    <property type="entry name" value="Helicase_C-like"/>
</dbReference>
<feature type="coiled-coil region" evidence="15">
    <location>
        <begin position="142"/>
        <end position="184"/>
    </location>
</feature>
<evidence type="ECO:0000256" key="13">
    <source>
        <dbReference type="ARBA" id="ARBA00023242"/>
    </source>
</evidence>
<comment type="caution">
    <text evidence="19">The sequence shown here is derived from an EMBL/GenBank/DDBJ whole genome shotgun (WGS) entry which is preliminary data.</text>
</comment>
<evidence type="ECO:0000259" key="17">
    <source>
        <dbReference type="PROSITE" id="PS51194"/>
    </source>
</evidence>
<gene>
    <name evidence="19" type="primary">INO80</name>
    <name evidence="19" type="ORF">ECANGB1_1505</name>
</gene>
<evidence type="ECO:0000256" key="7">
    <source>
        <dbReference type="ARBA" id="ARBA00022806"/>
    </source>
</evidence>
<dbReference type="InterPro" id="IPR027417">
    <property type="entry name" value="P-loop_NTPase"/>
</dbReference>
<keyword evidence="5 14" id="KW-0227">DNA damage</keyword>
<dbReference type="GO" id="GO:0005524">
    <property type="term" value="F:ATP binding"/>
    <property type="evidence" value="ECO:0007669"/>
    <property type="project" value="UniProtKB-UniRule"/>
</dbReference>